<reference evidence="1 2" key="1">
    <citation type="submission" date="2011-04" db="EMBL/GenBank/DDBJ databases">
        <authorList>
            <person name="Muzny D."/>
            <person name="Qin X."/>
            <person name="Deng J."/>
            <person name="Jiang H."/>
            <person name="Liu Y."/>
            <person name="Qu J."/>
            <person name="Song X.-Z."/>
            <person name="Zhang L."/>
            <person name="Thornton R."/>
            <person name="Coyle M."/>
            <person name="Francisco L."/>
            <person name="Jackson L."/>
            <person name="Javaid M."/>
            <person name="Korchina V."/>
            <person name="Kovar C."/>
            <person name="Mata R."/>
            <person name="Mathew T."/>
            <person name="Ngo R."/>
            <person name="Nguyen L."/>
            <person name="Nguyen N."/>
            <person name="Okwuonu G."/>
            <person name="Ongeri F."/>
            <person name="Pham C."/>
            <person name="Simmons D."/>
            <person name="Wilczek-Boney K."/>
            <person name="Hale W."/>
            <person name="Jakkamsetti A."/>
            <person name="Pham P."/>
            <person name="Ruth R."/>
            <person name="San Lucas F."/>
            <person name="Warren J."/>
            <person name="Zhang J."/>
            <person name="Zhao Z."/>
            <person name="Zhou C."/>
            <person name="Zhu D."/>
            <person name="Lee S."/>
            <person name="Bess C."/>
            <person name="Blankenburg K."/>
            <person name="Forbes L."/>
            <person name="Fu Q."/>
            <person name="Gubbala S."/>
            <person name="Hirani K."/>
            <person name="Jayaseelan J.C."/>
            <person name="Lara F."/>
            <person name="Munidasa M."/>
            <person name="Palculict T."/>
            <person name="Patil S."/>
            <person name="Pu L.-L."/>
            <person name="Saada N."/>
            <person name="Tang L."/>
            <person name="Weissenberger G."/>
            <person name="Zhu Y."/>
            <person name="Hemphill L."/>
            <person name="Shang Y."/>
            <person name="Youmans B."/>
            <person name="Ayvaz T."/>
            <person name="Ross M."/>
            <person name="Santibanez J."/>
            <person name="Aqrawi P."/>
            <person name="Gross S."/>
            <person name="Joshi V."/>
            <person name="Fowler G."/>
            <person name="Nazareth L."/>
            <person name="Reid J."/>
            <person name="Worley K."/>
            <person name="Petrosino J."/>
            <person name="Highlander S."/>
            <person name="Gibbs R."/>
        </authorList>
    </citation>
    <scope>NUCLEOTIDE SEQUENCE [LARGE SCALE GENOMIC DNA]</scope>
    <source>
        <strain evidence="1 2">DSM 3688</strain>
    </source>
</reference>
<dbReference type="EMBL" id="AFPW01000023">
    <property type="protein sequence ID" value="EGQ14167.1"/>
    <property type="molecule type" value="Genomic_DNA"/>
</dbReference>
<evidence type="ECO:0000313" key="2">
    <source>
        <dbReference type="Proteomes" id="UP000007820"/>
    </source>
</evidence>
<comment type="caution">
    <text evidence="1">The sequence shown here is derived from an EMBL/GenBank/DDBJ whole genome shotgun (WGS) entry which is preliminary data.</text>
</comment>
<accession>F9D4C4</accession>
<gene>
    <name evidence="1" type="ORF">HMPREF9136_1702</name>
</gene>
<dbReference type="AlphaFoldDB" id="F9D4C4"/>
<protein>
    <submittedName>
        <fullName evidence="1">Uncharacterized protein</fullName>
    </submittedName>
</protein>
<sequence length="82" mass="9470">MLTHKFIGCFLCLRHWLLVRKVTNKNRNVEIILLKITFLNFLLRAGVWDALTGVRGRHGGRFLRRCHARNGWELCGAPASVK</sequence>
<name>F9D4C4_PREDD</name>
<organism evidence="1 2">
    <name type="scientific">Prevotella dentalis (strain ATCC 49559 / DSM 3688 / JCM 13448 / NCTC 12043 / ES 2772)</name>
    <name type="common">Mitsuokella dentalis</name>
    <dbReference type="NCBI Taxonomy" id="908937"/>
    <lineage>
        <taxon>Bacteria</taxon>
        <taxon>Pseudomonadati</taxon>
        <taxon>Bacteroidota</taxon>
        <taxon>Bacteroidia</taxon>
        <taxon>Bacteroidales</taxon>
        <taxon>Prevotellaceae</taxon>
        <taxon>Prevotella</taxon>
    </lineage>
</organism>
<evidence type="ECO:0000313" key="1">
    <source>
        <dbReference type="EMBL" id="EGQ14167.1"/>
    </source>
</evidence>
<dbReference type="Proteomes" id="UP000007820">
    <property type="component" value="Unassembled WGS sequence"/>
</dbReference>
<proteinExistence type="predicted"/>